<dbReference type="GO" id="GO:0043565">
    <property type="term" value="F:sequence-specific DNA binding"/>
    <property type="evidence" value="ECO:0007669"/>
    <property type="project" value="InterPro"/>
</dbReference>
<dbReference type="InterPro" id="IPR018062">
    <property type="entry name" value="HTH_AraC-typ_CS"/>
</dbReference>
<feature type="transmembrane region" description="Helical" evidence="4">
    <location>
        <begin position="6"/>
        <end position="28"/>
    </location>
</feature>
<keyword evidence="7" id="KW-1185">Reference proteome</keyword>
<feature type="transmembrane region" description="Helical" evidence="4">
    <location>
        <begin position="153"/>
        <end position="171"/>
    </location>
</feature>
<keyword evidence="4" id="KW-1133">Transmembrane helix</keyword>
<accession>A0A506PRN0</accession>
<evidence type="ECO:0000256" key="3">
    <source>
        <dbReference type="ARBA" id="ARBA00023163"/>
    </source>
</evidence>
<feature type="transmembrane region" description="Helical" evidence="4">
    <location>
        <begin position="218"/>
        <end position="240"/>
    </location>
</feature>
<feature type="transmembrane region" description="Helical" evidence="4">
    <location>
        <begin position="98"/>
        <end position="119"/>
    </location>
</feature>
<keyword evidence="2" id="KW-0238">DNA-binding</keyword>
<dbReference type="Proteomes" id="UP000317332">
    <property type="component" value="Unassembled WGS sequence"/>
</dbReference>
<keyword evidence="1" id="KW-0805">Transcription regulation</keyword>
<gene>
    <name evidence="6" type="ORF">FJ651_04930</name>
</gene>
<evidence type="ECO:0000256" key="1">
    <source>
        <dbReference type="ARBA" id="ARBA00023015"/>
    </source>
</evidence>
<feature type="transmembrane region" description="Helical" evidence="4">
    <location>
        <begin position="35"/>
        <end position="60"/>
    </location>
</feature>
<reference evidence="6 7" key="1">
    <citation type="submission" date="2019-06" db="EMBL/GenBank/DDBJ databases">
        <title>Flavobacteriaceae Paucihalobacterium erythroidium CWB-1, complete genome.</title>
        <authorList>
            <person name="Wu S."/>
        </authorList>
    </citation>
    <scope>NUCLEOTIDE SEQUENCE [LARGE SCALE GENOMIC DNA]</scope>
    <source>
        <strain evidence="6 7">CWB-1</strain>
    </source>
</reference>
<dbReference type="PANTHER" id="PTHR43280">
    <property type="entry name" value="ARAC-FAMILY TRANSCRIPTIONAL REGULATOR"/>
    <property type="match status" value="1"/>
</dbReference>
<dbReference type="OrthoDB" id="6283866at2"/>
<dbReference type="SMART" id="SM00342">
    <property type="entry name" value="HTH_ARAC"/>
    <property type="match status" value="1"/>
</dbReference>
<keyword evidence="4" id="KW-0812">Transmembrane</keyword>
<dbReference type="PROSITE" id="PS00041">
    <property type="entry name" value="HTH_ARAC_FAMILY_1"/>
    <property type="match status" value="1"/>
</dbReference>
<protein>
    <submittedName>
        <fullName evidence="6">AraC family transcriptional regulator</fullName>
    </submittedName>
</protein>
<sequence length="391" mass="44854">MISADIASFICFSGFLLGVVILLILILANSKRPYYNFLLSLCIFSFTYLMFVSGLIWSGLIIEVPHFFRTASPVIYLIAPAAFLYVRAILEEEEKFKLIDIIHFLPALLHFLEMAPFFFQSAEIKIGILQSIFIDPDYSLAMYEGLLPTNVHAFLKTGIGLVYFLSQFYIIGKYKRKYTPLDSYEAKVVNWLMWFTLILTVSYTLLFIGLLINDENNTVQHFLTVLIGIALLIILGFLFFQPQILYGLSDFSESENLAEDIFSKVANKPSLSLSINQIKDYQHNIEEYLESKKPYLNCDFRMQNMVEDTGIPRHHLSAVINTTFKQNFSSLINEYRINYIEKNINSKAWTNLSIEGIGIEAGFKSRSTFLEVFKKQTGMTPSEFLNKASQL</sequence>
<evidence type="ECO:0000313" key="6">
    <source>
        <dbReference type="EMBL" id="TPV34880.1"/>
    </source>
</evidence>
<keyword evidence="4" id="KW-0472">Membrane</keyword>
<comment type="caution">
    <text evidence="6">The sequence shown here is derived from an EMBL/GenBank/DDBJ whole genome shotgun (WGS) entry which is preliminary data.</text>
</comment>
<dbReference type="Pfam" id="PF12833">
    <property type="entry name" value="HTH_18"/>
    <property type="match status" value="1"/>
</dbReference>
<proteinExistence type="predicted"/>
<dbReference type="InterPro" id="IPR018060">
    <property type="entry name" value="HTH_AraC"/>
</dbReference>
<feature type="transmembrane region" description="Helical" evidence="4">
    <location>
        <begin position="191"/>
        <end position="212"/>
    </location>
</feature>
<dbReference type="PROSITE" id="PS01124">
    <property type="entry name" value="HTH_ARAC_FAMILY_2"/>
    <property type="match status" value="1"/>
</dbReference>
<dbReference type="SUPFAM" id="SSF46689">
    <property type="entry name" value="Homeodomain-like"/>
    <property type="match status" value="1"/>
</dbReference>
<feature type="domain" description="HTH araC/xylS-type" evidence="5">
    <location>
        <begin position="279"/>
        <end position="387"/>
    </location>
</feature>
<dbReference type="AlphaFoldDB" id="A0A506PRN0"/>
<dbReference type="Gene3D" id="1.10.10.60">
    <property type="entry name" value="Homeodomain-like"/>
    <property type="match status" value="1"/>
</dbReference>
<evidence type="ECO:0000256" key="4">
    <source>
        <dbReference type="SAM" id="Phobius"/>
    </source>
</evidence>
<organism evidence="6 7">
    <name type="scientific">Paucihalobacter ruber</name>
    <dbReference type="NCBI Taxonomy" id="2567861"/>
    <lineage>
        <taxon>Bacteria</taxon>
        <taxon>Pseudomonadati</taxon>
        <taxon>Bacteroidota</taxon>
        <taxon>Flavobacteriia</taxon>
        <taxon>Flavobacteriales</taxon>
        <taxon>Flavobacteriaceae</taxon>
        <taxon>Paucihalobacter</taxon>
    </lineage>
</organism>
<evidence type="ECO:0000313" key="7">
    <source>
        <dbReference type="Proteomes" id="UP000317332"/>
    </source>
</evidence>
<dbReference type="EMBL" id="VHIQ01000002">
    <property type="protein sequence ID" value="TPV34880.1"/>
    <property type="molecule type" value="Genomic_DNA"/>
</dbReference>
<evidence type="ECO:0000259" key="5">
    <source>
        <dbReference type="PROSITE" id="PS01124"/>
    </source>
</evidence>
<dbReference type="RefSeq" id="WP_140989302.1">
    <property type="nucleotide sequence ID" value="NZ_VHIQ01000002.1"/>
</dbReference>
<dbReference type="PANTHER" id="PTHR43280:SF29">
    <property type="entry name" value="ARAC-FAMILY TRANSCRIPTIONAL REGULATOR"/>
    <property type="match status" value="1"/>
</dbReference>
<keyword evidence="3" id="KW-0804">Transcription</keyword>
<name>A0A506PRN0_9FLAO</name>
<dbReference type="InterPro" id="IPR009057">
    <property type="entry name" value="Homeodomain-like_sf"/>
</dbReference>
<feature type="transmembrane region" description="Helical" evidence="4">
    <location>
        <begin position="66"/>
        <end position="86"/>
    </location>
</feature>
<evidence type="ECO:0000256" key="2">
    <source>
        <dbReference type="ARBA" id="ARBA00023125"/>
    </source>
</evidence>
<dbReference type="GO" id="GO:0003700">
    <property type="term" value="F:DNA-binding transcription factor activity"/>
    <property type="evidence" value="ECO:0007669"/>
    <property type="project" value="InterPro"/>
</dbReference>